<keyword evidence="1" id="KW-0732">Signal</keyword>
<accession>A0A023DZ13</accession>
<dbReference type="Proteomes" id="UP000024842">
    <property type="component" value="Unassembled WGS sequence"/>
</dbReference>
<name>A0A023DZ13_9PROT</name>
<proteinExistence type="predicted"/>
<dbReference type="EMBL" id="BAUP01000059">
    <property type="protein sequence ID" value="GAJ46067.1"/>
    <property type="molecule type" value="Genomic_DNA"/>
</dbReference>
<keyword evidence="3" id="KW-1185">Reference proteome</keyword>
<organism evidence="2 3">
    <name type="scientific">Holospora elegans E1</name>
    <dbReference type="NCBI Taxonomy" id="1427503"/>
    <lineage>
        <taxon>Bacteria</taxon>
        <taxon>Pseudomonadati</taxon>
        <taxon>Pseudomonadota</taxon>
        <taxon>Alphaproteobacteria</taxon>
        <taxon>Holosporales</taxon>
        <taxon>Holosporaceae</taxon>
        <taxon>Holospora</taxon>
    </lineage>
</organism>
<reference evidence="2 3" key="1">
    <citation type="journal article" date="2014" name="FEMS Microbiol. Lett.">
        <title>Draft genome sequences of three Holospora species (Holospora obtusa, Holospora undulata, and Holospora elegans), endonuclear symbiotic bacteria of the ciliate Paramecium caudatum.</title>
        <authorList>
            <person name="Dohra H."/>
            <person name="Tanaka K."/>
            <person name="Suzuki T."/>
            <person name="Fujishima M."/>
            <person name="Suzuki H."/>
        </authorList>
    </citation>
    <scope>NUCLEOTIDE SEQUENCE [LARGE SCALE GENOMIC DNA]</scope>
    <source>
        <strain evidence="2 3">E1</strain>
    </source>
</reference>
<protein>
    <submittedName>
        <fullName evidence="2">Uncharacterized protein</fullName>
    </submittedName>
</protein>
<comment type="caution">
    <text evidence="2">The sequence shown here is derived from an EMBL/GenBank/DDBJ whole genome shotgun (WGS) entry which is preliminary data.</text>
</comment>
<gene>
    <name evidence="2" type="ORF">HE1_00388</name>
</gene>
<evidence type="ECO:0000256" key="1">
    <source>
        <dbReference type="SAM" id="SignalP"/>
    </source>
</evidence>
<dbReference type="RefSeq" id="WP_024161478.1">
    <property type="nucleotide sequence ID" value="NZ_BAUP01000059.1"/>
</dbReference>
<dbReference type="AlphaFoldDB" id="A0A023DZ13"/>
<evidence type="ECO:0000313" key="2">
    <source>
        <dbReference type="EMBL" id="GAJ46067.1"/>
    </source>
</evidence>
<feature type="signal peptide" evidence="1">
    <location>
        <begin position="1"/>
        <end position="18"/>
    </location>
</feature>
<sequence length="60" mass="6272" precursor="true">MKKYLLALAIFTSSIGVAENKQCCGSQIITSVSPCGVCSKKEISVCVPECTSCCSSCCDN</sequence>
<feature type="chain" id="PRO_5001513466" evidence="1">
    <location>
        <begin position="19"/>
        <end position="60"/>
    </location>
</feature>
<evidence type="ECO:0000313" key="3">
    <source>
        <dbReference type="Proteomes" id="UP000024842"/>
    </source>
</evidence>